<dbReference type="RefSeq" id="WP_075974255.1">
    <property type="nucleotide sequence ID" value="NZ_MKQR01000008.1"/>
</dbReference>
<accession>A0A1Q9LPT8</accession>
<evidence type="ECO:0000313" key="2">
    <source>
        <dbReference type="Proteomes" id="UP000186040"/>
    </source>
</evidence>
<organism evidence="1 2">
    <name type="scientific">Actinokineospora bangkokensis</name>
    <dbReference type="NCBI Taxonomy" id="1193682"/>
    <lineage>
        <taxon>Bacteria</taxon>
        <taxon>Bacillati</taxon>
        <taxon>Actinomycetota</taxon>
        <taxon>Actinomycetes</taxon>
        <taxon>Pseudonocardiales</taxon>
        <taxon>Pseudonocardiaceae</taxon>
        <taxon>Actinokineospora</taxon>
    </lineage>
</organism>
<name>A0A1Q9LPT8_9PSEU</name>
<reference evidence="1 2" key="1">
    <citation type="submission" date="2016-10" db="EMBL/GenBank/DDBJ databases">
        <title>The Draft Genome Sequence of Actinokineospora bangkokensis 44EHWT reveals the biosynthetic pathway of antifungal compounds Thailandins with unusual extender unit butylmalonyl-CoA.</title>
        <authorList>
            <person name="Greule A."/>
            <person name="Intra B."/>
            <person name="Flemming S."/>
            <person name="Rommel M.G."/>
            <person name="Panbangred W."/>
            <person name="Bechthold A."/>
        </authorList>
    </citation>
    <scope>NUCLEOTIDE SEQUENCE [LARGE SCALE GENOMIC DNA]</scope>
    <source>
        <strain evidence="1 2">44EHW</strain>
    </source>
</reference>
<dbReference type="EMBL" id="MKQR01000008">
    <property type="protein sequence ID" value="OLR94048.1"/>
    <property type="molecule type" value="Genomic_DNA"/>
</dbReference>
<evidence type="ECO:0000313" key="1">
    <source>
        <dbReference type="EMBL" id="OLR94048.1"/>
    </source>
</evidence>
<dbReference type="AlphaFoldDB" id="A0A1Q9LPT8"/>
<sequence>MLTTGAPLPATPTSPNLAVQPGITPVRRAPLPRVAPTPPGRRLRAAVRAALSDLDGDARTALVVGLAWTAAAGETCMLVPQVTAVRRAVDALDRGDLVAAKAALTAADDGLHDAPALLPVPRGGDAC</sequence>
<dbReference type="OrthoDB" id="3701291at2"/>
<keyword evidence="2" id="KW-1185">Reference proteome</keyword>
<protein>
    <submittedName>
        <fullName evidence="1">Uncharacterized protein</fullName>
    </submittedName>
</protein>
<gene>
    <name evidence="1" type="ORF">BJP25_13820</name>
</gene>
<proteinExistence type="predicted"/>
<dbReference type="Proteomes" id="UP000186040">
    <property type="component" value="Unassembled WGS sequence"/>
</dbReference>
<comment type="caution">
    <text evidence="1">The sequence shown here is derived from an EMBL/GenBank/DDBJ whole genome shotgun (WGS) entry which is preliminary data.</text>
</comment>
<dbReference type="STRING" id="1193682.BJP25_13820"/>